<dbReference type="GO" id="GO:0046474">
    <property type="term" value="P:glycerophospholipid biosynthetic process"/>
    <property type="evidence" value="ECO:0007669"/>
    <property type="project" value="UniProtKB-UniRule"/>
</dbReference>
<dbReference type="RefSeq" id="WP_245756389.1">
    <property type="nucleotide sequence ID" value="NZ_FOVW01000005.1"/>
</dbReference>
<keyword evidence="6 8" id="KW-0594">Phospholipid biosynthesis</keyword>
<evidence type="ECO:0000256" key="6">
    <source>
        <dbReference type="ARBA" id="ARBA00023209"/>
    </source>
</evidence>
<sequence>MGRKKKALSKSFHRLFEKKQKGIAWLIDPAKFDKNLIPNIKSIRDSKLDFIFIGGSKYRDKNFDEIVFEIKNAAGYIPVLIFPGSKMQVSNHADGILFLSLLSGRNPEFLISQQIAAAESIYHSELEVVPTAYLLVNDGELKSVHRESNTLPILNKSIKEVVKTALAGKFLGMDLCFLDAGSGATSSVATEVIQEVKKYLDGPLIVGGGIDNLQKIHLGFEAGADVIVIGNQIEKDPHFLTEVLSFKDWYNQSLHVN</sequence>
<dbReference type="GO" id="GO:0000287">
    <property type="term" value="F:magnesium ion binding"/>
    <property type="evidence" value="ECO:0007669"/>
    <property type="project" value="UniProtKB-UniRule"/>
</dbReference>
<dbReference type="AlphaFoldDB" id="A0A1I5FVJ7"/>
<feature type="binding site" evidence="8">
    <location>
        <position position="28"/>
    </location>
    <ligand>
        <name>Mg(2+)</name>
        <dbReference type="ChEBI" id="CHEBI:18420"/>
    </ligand>
</feature>
<dbReference type="Proteomes" id="UP000199564">
    <property type="component" value="Unassembled WGS sequence"/>
</dbReference>
<keyword evidence="3 8" id="KW-0479">Metal-binding</keyword>
<feature type="binding site" evidence="8">
    <location>
        <begin position="208"/>
        <end position="209"/>
    </location>
    <ligand>
        <name>sn-glycerol 1-phosphate</name>
        <dbReference type="ChEBI" id="CHEBI:57685"/>
    </ligand>
</feature>
<keyword evidence="2 8" id="KW-0808">Transferase</keyword>
<keyword evidence="4 8" id="KW-0460">Magnesium</keyword>
<gene>
    <name evidence="9" type="ORF">SAMN04488519_10553</name>
</gene>
<dbReference type="Gene3D" id="3.20.20.390">
    <property type="entry name" value="FMN-linked oxidoreductases"/>
    <property type="match status" value="1"/>
</dbReference>
<comment type="function">
    <text evidence="8">Prenyltransferase that catalyzes the transfer of the geranylgeranyl moiety of geranylgeranyl diphosphate (GGPP) to the C3 hydroxyl of sn-glycerol-1-phosphate (G1P).</text>
</comment>
<comment type="catalytic activity">
    <reaction evidence="8">
        <text>sn-glycerol 1-phosphate + (2E,6E,10E)-geranylgeranyl diphosphate = sn-3-O-(geranylgeranyl)glycerol 1-phosphate + diphosphate</text>
        <dbReference type="Rhea" id="RHEA:23404"/>
        <dbReference type="ChEBI" id="CHEBI:33019"/>
        <dbReference type="ChEBI" id="CHEBI:57677"/>
        <dbReference type="ChEBI" id="CHEBI:57685"/>
        <dbReference type="ChEBI" id="CHEBI:58756"/>
        <dbReference type="EC" id="2.5.1.41"/>
    </reaction>
</comment>
<dbReference type="NCBIfam" id="TIGR01768">
    <property type="entry name" value="GGGP-family"/>
    <property type="match status" value="1"/>
</dbReference>
<protein>
    <recommendedName>
        <fullName evidence="8">Geranylgeranylglyceryl phosphate synthase</fullName>
        <shortName evidence="8">GGGP synthase</shortName>
        <shortName evidence="8">GGGPS</shortName>
        <ecNumber evidence="8">2.5.1.41</ecNumber>
    </recommendedName>
    <alternativeName>
        <fullName evidence="8">(S)-3-O-geranylgeranylglyceryl phosphate synthase</fullName>
    </alternativeName>
    <alternativeName>
        <fullName evidence="8">Phosphoglycerol geranylgeranyltransferase</fullName>
    </alternativeName>
</protein>
<evidence type="ECO:0000256" key="1">
    <source>
        <dbReference type="ARBA" id="ARBA00022516"/>
    </source>
</evidence>
<evidence type="ECO:0000313" key="10">
    <source>
        <dbReference type="Proteomes" id="UP000199564"/>
    </source>
</evidence>
<reference evidence="10" key="1">
    <citation type="submission" date="2016-10" db="EMBL/GenBank/DDBJ databases">
        <authorList>
            <person name="Varghese N."/>
            <person name="Submissions S."/>
        </authorList>
    </citation>
    <scope>NUCLEOTIDE SEQUENCE [LARGE SCALE GENOMIC DNA]</scope>
    <source>
        <strain evidence="10">DSM 15282</strain>
    </source>
</reference>
<accession>A0A1I5FVJ7</accession>
<evidence type="ECO:0000256" key="4">
    <source>
        <dbReference type="ARBA" id="ARBA00022842"/>
    </source>
</evidence>
<evidence type="ECO:0000256" key="5">
    <source>
        <dbReference type="ARBA" id="ARBA00023098"/>
    </source>
</evidence>
<feature type="binding site" evidence="8">
    <location>
        <begin position="177"/>
        <end position="183"/>
    </location>
    <ligand>
        <name>sn-glycerol 1-phosphate</name>
        <dbReference type="ChEBI" id="CHEBI:57685"/>
    </ligand>
</feature>
<keyword evidence="1 8" id="KW-0444">Lipid biosynthesis</keyword>
<dbReference type="STRING" id="226506.SAMN04488519_10553"/>
<dbReference type="InterPro" id="IPR008205">
    <property type="entry name" value="GGGP_HepGP_synthase"/>
</dbReference>
<name>A0A1I5FVJ7_9BACT</name>
<dbReference type="EC" id="2.5.1.41" evidence="8"/>
<feature type="binding site" evidence="8">
    <location>
        <position position="56"/>
    </location>
    <ligand>
        <name>Mg(2+)</name>
        <dbReference type="ChEBI" id="CHEBI:18420"/>
    </ligand>
</feature>
<keyword evidence="10" id="KW-1185">Reference proteome</keyword>
<comment type="caution">
    <text evidence="8">Lacks conserved residue(s) required for the propagation of feature annotation.</text>
</comment>
<proteinExistence type="inferred from homology"/>
<dbReference type="EMBL" id="FOVW01000005">
    <property type="protein sequence ID" value="SFO27211.1"/>
    <property type="molecule type" value="Genomic_DNA"/>
</dbReference>
<keyword evidence="7 8" id="KW-1208">Phospholipid metabolism</keyword>
<keyword evidence="5 8" id="KW-0443">Lipid metabolism</keyword>
<feature type="binding site" evidence="8">
    <location>
        <begin position="230"/>
        <end position="231"/>
    </location>
    <ligand>
        <name>sn-glycerol 1-phosphate</name>
        <dbReference type="ChEBI" id="CHEBI:57685"/>
    </ligand>
</feature>
<evidence type="ECO:0000256" key="3">
    <source>
        <dbReference type="ARBA" id="ARBA00022723"/>
    </source>
</evidence>
<dbReference type="GO" id="GO:0047294">
    <property type="term" value="F:phosphoglycerol geranylgeranyltransferase activity"/>
    <property type="evidence" value="ECO:0007669"/>
    <property type="project" value="UniProtKB-UniRule"/>
</dbReference>
<dbReference type="HAMAP" id="MF_00112">
    <property type="entry name" value="GGGP_HepGP_synthase"/>
    <property type="match status" value="1"/>
</dbReference>
<evidence type="ECO:0000256" key="7">
    <source>
        <dbReference type="ARBA" id="ARBA00023264"/>
    </source>
</evidence>
<evidence type="ECO:0000256" key="8">
    <source>
        <dbReference type="HAMAP-Rule" id="MF_00112"/>
    </source>
</evidence>
<dbReference type="InterPro" id="IPR038597">
    <property type="entry name" value="GGGP/HepGP_synthase_sf"/>
</dbReference>
<evidence type="ECO:0000256" key="2">
    <source>
        <dbReference type="ARBA" id="ARBA00022679"/>
    </source>
</evidence>
<organism evidence="9 10">
    <name type="scientific">Algoriphagus ornithinivorans</name>
    <dbReference type="NCBI Taxonomy" id="226506"/>
    <lineage>
        <taxon>Bacteria</taxon>
        <taxon>Pseudomonadati</taxon>
        <taxon>Bacteroidota</taxon>
        <taxon>Cytophagia</taxon>
        <taxon>Cytophagales</taxon>
        <taxon>Cyclobacteriaceae</taxon>
        <taxon>Algoriphagus</taxon>
    </lineage>
</organism>
<comment type="similarity">
    <text evidence="8">Belongs to the GGGP/HepGP synthase family. Group II subfamily.</text>
</comment>
<dbReference type="Pfam" id="PF01884">
    <property type="entry name" value="PcrB"/>
    <property type="match status" value="1"/>
</dbReference>
<dbReference type="SUPFAM" id="SSF51395">
    <property type="entry name" value="FMN-linked oxidoreductases"/>
    <property type="match status" value="1"/>
</dbReference>
<comment type="cofactor">
    <cofactor evidence="8">
        <name>Mg(2+)</name>
        <dbReference type="ChEBI" id="CHEBI:18420"/>
    </cofactor>
</comment>
<evidence type="ECO:0000313" key="9">
    <source>
        <dbReference type="EMBL" id="SFO27211.1"/>
    </source>
</evidence>